<dbReference type="AlphaFoldDB" id="A0A8D8A2T8"/>
<dbReference type="EMBL" id="HBUE01010722">
    <property type="protein sequence ID" value="CAG6448294.1"/>
    <property type="molecule type" value="Transcribed_RNA"/>
</dbReference>
<dbReference type="EMBL" id="HBUE01010725">
    <property type="protein sequence ID" value="CAG6448295.1"/>
    <property type="molecule type" value="Transcribed_RNA"/>
</dbReference>
<accession>A0A8D8A2T8</accession>
<proteinExistence type="predicted"/>
<sequence>MSSTDASGNVNPATASVIGRGVLLDGSGSLTVVTSASSITDKSVDFLPSSVAVSSSFPLHSPVDSSCITSVITVTLAPSLLLLVVMTTASLSTCCSSGITSCGVTGNNCLCWSLGDSSGGLCSLGPSPSPSRPPTLPLLCCGAFGPALNSLDLCNLLNL</sequence>
<protein>
    <submittedName>
        <fullName evidence="1">(northern house mosquito) hypothetical protein</fullName>
    </submittedName>
</protein>
<organism evidence="1">
    <name type="scientific">Culex pipiens</name>
    <name type="common">House mosquito</name>
    <dbReference type="NCBI Taxonomy" id="7175"/>
    <lineage>
        <taxon>Eukaryota</taxon>
        <taxon>Metazoa</taxon>
        <taxon>Ecdysozoa</taxon>
        <taxon>Arthropoda</taxon>
        <taxon>Hexapoda</taxon>
        <taxon>Insecta</taxon>
        <taxon>Pterygota</taxon>
        <taxon>Neoptera</taxon>
        <taxon>Endopterygota</taxon>
        <taxon>Diptera</taxon>
        <taxon>Nematocera</taxon>
        <taxon>Culicoidea</taxon>
        <taxon>Culicidae</taxon>
        <taxon>Culicinae</taxon>
        <taxon>Culicini</taxon>
        <taxon>Culex</taxon>
        <taxon>Culex</taxon>
    </lineage>
</organism>
<name>A0A8D8A2T8_CULPI</name>
<reference evidence="1" key="1">
    <citation type="submission" date="2021-05" db="EMBL/GenBank/DDBJ databases">
        <authorList>
            <person name="Alioto T."/>
            <person name="Alioto T."/>
            <person name="Gomez Garrido J."/>
        </authorList>
    </citation>
    <scope>NUCLEOTIDE SEQUENCE</scope>
</reference>
<evidence type="ECO:0000313" key="1">
    <source>
        <dbReference type="EMBL" id="CAG6448294.1"/>
    </source>
</evidence>